<name>A0AAD1ESH9_LACCA</name>
<dbReference type="EMBL" id="AP012544">
    <property type="protein sequence ID" value="BAN74328.1"/>
    <property type="molecule type" value="Genomic_DNA"/>
</dbReference>
<sequence>MPAAKPTNWLFSNRPVALIQKKQLPILTLGMHKIKLKQVKLSDNCFESGLAVEVGML</sequence>
<evidence type="ECO:0000313" key="1">
    <source>
        <dbReference type="EMBL" id="BAN74328.1"/>
    </source>
</evidence>
<reference evidence="1 2" key="1">
    <citation type="journal article" date="2013" name="PLoS ONE">
        <title>Genomic Adaptation of the Lactobacillus casei Group.</title>
        <authorList>
            <person name="Toh H."/>
            <person name="Oshima K."/>
            <person name="Nakano A."/>
            <person name="Takahata M."/>
            <person name="Murakami M."/>
            <person name="Takaki T."/>
            <person name="Nishiyama H."/>
            <person name="Igimi S."/>
            <person name="Hattori M."/>
            <person name="Morita H."/>
        </authorList>
    </citation>
    <scope>NUCLEOTIDE SEQUENCE [LARGE SCALE GENOMIC DNA]</scope>
    <source>
        <strain evidence="1 2">ATCC 393</strain>
    </source>
</reference>
<accession>A0AAD1ESH9</accession>
<evidence type="ECO:0000313" key="2">
    <source>
        <dbReference type="Proteomes" id="UP000015560"/>
    </source>
</evidence>
<dbReference type="Proteomes" id="UP000015560">
    <property type="component" value="Chromosome"/>
</dbReference>
<gene>
    <name evidence="1" type="ORF">LBCZ_1160</name>
</gene>
<dbReference type="AlphaFoldDB" id="A0AAD1ESH9"/>
<protein>
    <submittedName>
        <fullName evidence="1">Uncharacterized protein</fullName>
    </submittedName>
</protein>
<organism evidence="1 2">
    <name type="scientific">Lacticaseibacillus casei DSM 20011 = JCM 1134 = ATCC 393</name>
    <dbReference type="NCBI Taxonomy" id="1423732"/>
    <lineage>
        <taxon>Bacteria</taxon>
        <taxon>Bacillati</taxon>
        <taxon>Bacillota</taxon>
        <taxon>Bacilli</taxon>
        <taxon>Lactobacillales</taxon>
        <taxon>Lactobacillaceae</taxon>
        <taxon>Lacticaseibacillus</taxon>
    </lineage>
</organism>
<proteinExistence type="predicted"/>